<feature type="transmembrane region" description="Helical" evidence="8">
    <location>
        <begin position="331"/>
        <end position="354"/>
    </location>
</feature>
<keyword evidence="7 8" id="KW-0472">Membrane</keyword>
<name>A0A0G0AXU7_9BACT</name>
<dbReference type="Pfam" id="PF13231">
    <property type="entry name" value="PMT_2"/>
    <property type="match status" value="1"/>
</dbReference>
<reference evidence="10 11" key="1">
    <citation type="journal article" date="2015" name="Nature">
        <title>rRNA introns, odd ribosomes, and small enigmatic genomes across a large radiation of phyla.</title>
        <authorList>
            <person name="Brown C.T."/>
            <person name="Hug L.A."/>
            <person name="Thomas B.C."/>
            <person name="Sharon I."/>
            <person name="Castelle C.J."/>
            <person name="Singh A."/>
            <person name="Wilkins M.J."/>
            <person name="Williams K.H."/>
            <person name="Banfield J.F."/>
        </authorList>
    </citation>
    <scope>NUCLEOTIDE SEQUENCE [LARGE SCALE GENOMIC DNA]</scope>
</reference>
<proteinExistence type="predicted"/>
<feature type="transmembrane region" description="Helical" evidence="8">
    <location>
        <begin position="272"/>
        <end position="296"/>
    </location>
</feature>
<evidence type="ECO:0000259" key="9">
    <source>
        <dbReference type="Pfam" id="PF13231"/>
    </source>
</evidence>
<feature type="transmembrane region" description="Helical" evidence="8">
    <location>
        <begin position="147"/>
        <end position="163"/>
    </location>
</feature>
<keyword evidence="5 8" id="KW-0812">Transmembrane</keyword>
<organism evidence="10 11">
    <name type="scientific">Candidatus Woesebacteria bacterium GW2011_GWC2_31_9</name>
    <dbReference type="NCBI Taxonomy" id="1618586"/>
    <lineage>
        <taxon>Bacteria</taxon>
        <taxon>Candidatus Woeseibacteriota</taxon>
    </lineage>
</organism>
<feature type="transmembrane region" description="Helical" evidence="8">
    <location>
        <begin position="91"/>
        <end position="109"/>
    </location>
</feature>
<dbReference type="PANTHER" id="PTHR33908">
    <property type="entry name" value="MANNOSYLTRANSFERASE YKCB-RELATED"/>
    <property type="match status" value="1"/>
</dbReference>
<dbReference type="GO" id="GO:0009103">
    <property type="term" value="P:lipopolysaccharide biosynthetic process"/>
    <property type="evidence" value="ECO:0007669"/>
    <property type="project" value="UniProtKB-ARBA"/>
</dbReference>
<keyword evidence="6 8" id="KW-1133">Transmembrane helix</keyword>
<evidence type="ECO:0000256" key="6">
    <source>
        <dbReference type="ARBA" id="ARBA00022989"/>
    </source>
</evidence>
<evidence type="ECO:0000256" key="5">
    <source>
        <dbReference type="ARBA" id="ARBA00022692"/>
    </source>
</evidence>
<dbReference type="Proteomes" id="UP000034803">
    <property type="component" value="Unassembled WGS sequence"/>
</dbReference>
<evidence type="ECO:0000256" key="4">
    <source>
        <dbReference type="ARBA" id="ARBA00022679"/>
    </source>
</evidence>
<feature type="transmembrane region" description="Helical" evidence="8">
    <location>
        <begin position="169"/>
        <end position="199"/>
    </location>
</feature>
<evidence type="ECO:0000313" key="11">
    <source>
        <dbReference type="Proteomes" id="UP000034803"/>
    </source>
</evidence>
<evidence type="ECO:0000313" key="10">
    <source>
        <dbReference type="EMBL" id="KKP31380.1"/>
    </source>
</evidence>
<feature type="transmembrane region" description="Helical" evidence="8">
    <location>
        <begin position="115"/>
        <end position="135"/>
    </location>
</feature>
<feature type="transmembrane region" description="Helical" evidence="8">
    <location>
        <begin position="12"/>
        <end position="29"/>
    </location>
</feature>
<keyword evidence="3" id="KW-0328">Glycosyltransferase</keyword>
<keyword evidence="2" id="KW-1003">Cell membrane</keyword>
<feature type="transmembrane region" description="Helical" evidence="8">
    <location>
        <begin position="308"/>
        <end position="325"/>
    </location>
</feature>
<accession>A0A0G0AXU7</accession>
<keyword evidence="4" id="KW-0808">Transferase</keyword>
<gene>
    <name evidence="10" type="ORF">UR21_C0010G0022</name>
</gene>
<comment type="subcellular location">
    <subcellularLocation>
        <location evidence="1">Cell membrane</location>
        <topology evidence="1">Multi-pass membrane protein</topology>
    </subcellularLocation>
</comment>
<dbReference type="EMBL" id="LBOI01000010">
    <property type="protein sequence ID" value="KKP31380.1"/>
    <property type="molecule type" value="Genomic_DNA"/>
</dbReference>
<feature type="transmembrane region" description="Helical" evidence="8">
    <location>
        <begin position="57"/>
        <end position="79"/>
    </location>
</feature>
<dbReference type="GO" id="GO:0005886">
    <property type="term" value="C:plasma membrane"/>
    <property type="evidence" value="ECO:0007669"/>
    <property type="project" value="UniProtKB-SubCell"/>
</dbReference>
<evidence type="ECO:0000256" key="7">
    <source>
        <dbReference type="ARBA" id="ARBA00023136"/>
    </source>
</evidence>
<dbReference type="PANTHER" id="PTHR33908:SF11">
    <property type="entry name" value="MEMBRANE PROTEIN"/>
    <property type="match status" value="1"/>
</dbReference>
<feature type="transmembrane region" description="Helical" evidence="8">
    <location>
        <begin position="361"/>
        <end position="378"/>
    </location>
</feature>
<dbReference type="GO" id="GO:0016763">
    <property type="term" value="F:pentosyltransferase activity"/>
    <property type="evidence" value="ECO:0007669"/>
    <property type="project" value="TreeGrafter"/>
</dbReference>
<protein>
    <recommendedName>
        <fullName evidence="9">Glycosyltransferase RgtA/B/C/D-like domain-containing protein</fullName>
    </recommendedName>
</protein>
<feature type="transmembrane region" description="Helical" evidence="8">
    <location>
        <begin position="211"/>
        <end position="230"/>
    </location>
</feature>
<comment type="caution">
    <text evidence="10">The sequence shown here is derived from an EMBL/GenBank/DDBJ whole genome shotgun (WGS) entry which is preliminary data.</text>
</comment>
<dbReference type="InterPro" id="IPR038731">
    <property type="entry name" value="RgtA/B/C-like"/>
</dbReference>
<evidence type="ECO:0000256" key="3">
    <source>
        <dbReference type="ARBA" id="ARBA00022676"/>
    </source>
</evidence>
<dbReference type="AlphaFoldDB" id="A0A0G0AXU7"/>
<sequence>MLKNLRKQFTPWNLLILIILLFAFILRIYRIGDLLDFHYDQGRDALIIWELIKNHKFFLIGPVTGLEGVFLGPFYYYLIAPFYFIGNGNPAIPSIFLSSLVTISLFFLYKSGEEIGGKVVGFIALLIGSFSNYLILSSRWLSNPTPIYLTSILIFYLMIKIIKEKDNKPIFWILMFLLVGISFHFELASAIFYLPILLIFSFWQKKKLNKLTAVLSLSLLITTFLPQVIFNFRHENILFNNILLQITNHKDSQIEINFLQFLQTRIKRIWDIISSLIFNNNILIASIFLTISLFGILKLKKNNEISKLFAIFLGIPLIGYLLYRGNYGNLYNYYLTGYFLIFVLFFSWGISYFFKISPKRIVLMFILLILLNLIQIKIKLTTNVNNSNEIFIQNQLEAINWIYEDSIGNNFNVDVYVPPVIPYSYDYLFLWEKNIRNNDNLKFTEKFDLLYTLYEVDPPHPDRLEAWLARQKGIGKVEKEIKFGGIIVQRRIRI</sequence>
<dbReference type="InterPro" id="IPR050297">
    <property type="entry name" value="LipidA_mod_glycosyltrf_83"/>
</dbReference>
<evidence type="ECO:0000256" key="1">
    <source>
        <dbReference type="ARBA" id="ARBA00004651"/>
    </source>
</evidence>
<evidence type="ECO:0000256" key="8">
    <source>
        <dbReference type="SAM" id="Phobius"/>
    </source>
</evidence>
<feature type="domain" description="Glycosyltransferase RgtA/B/C/D-like" evidence="9">
    <location>
        <begin position="73"/>
        <end position="229"/>
    </location>
</feature>
<evidence type="ECO:0000256" key="2">
    <source>
        <dbReference type="ARBA" id="ARBA00022475"/>
    </source>
</evidence>